<reference evidence="12 13" key="1">
    <citation type="submission" date="2016-10" db="EMBL/GenBank/DDBJ databases">
        <authorList>
            <person name="de Groot N.N."/>
        </authorList>
    </citation>
    <scope>NUCLEOTIDE SEQUENCE [LARGE SCALE GENOMIC DNA]</scope>
    <source>
        <strain evidence="12 13">CGMCC 1.7005</strain>
    </source>
</reference>
<organism evidence="12 13">
    <name type="scientific">Lishizhenia tianjinensis</name>
    <dbReference type="NCBI Taxonomy" id="477690"/>
    <lineage>
        <taxon>Bacteria</taxon>
        <taxon>Pseudomonadati</taxon>
        <taxon>Bacteroidota</taxon>
        <taxon>Flavobacteriia</taxon>
        <taxon>Flavobacteriales</taxon>
        <taxon>Crocinitomicaceae</taxon>
        <taxon>Lishizhenia</taxon>
    </lineage>
</organism>
<comment type="subcellular location">
    <subcellularLocation>
        <location evidence="1">Cell membrane</location>
        <topology evidence="1">Multi-pass membrane protein</topology>
    </subcellularLocation>
</comment>
<evidence type="ECO:0000256" key="7">
    <source>
        <dbReference type="ARBA" id="ARBA00022989"/>
    </source>
</evidence>
<accession>A0A1I6Y523</accession>
<dbReference type="GO" id="GO:0042910">
    <property type="term" value="F:xenobiotic transmembrane transporter activity"/>
    <property type="evidence" value="ECO:0007669"/>
    <property type="project" value="InterPro"/>
</dbReference>
<feature type="transmembrane region" description="Helical" evidence="11">
    <location>
        <begin position="353"/>
        <end position="375"/>
    </location>
</feature>
<feature type="transmembrane region" description="Helical" evidence="11">
    <location>
        <begin position="135"/>
        <end position="158"/>
    </location>
</feature>
<name>A0A1I6Y523_9FLAO</name>
<dbReference type="GO" id="GO:0005886">
    <property type="term" value="C:plasma membrane"/>
    <property type="evidence" value="ECO:0007669"/>
    <property type="project" value="UniProtKB-SubCell"/>
</dbReference>
<sequence length="441" mass="48892">MSKEPQYKAIYKLAIPALFGGIVEPFLSLTDLAIIGNMPDQENYGALEAIAAVGVAGSLVSALLWIFAQTKSAISAIVSRQFGAERLRTVATLIPQMVLLNFLLGVFAFVSTYFISNWIFLEVYNTDPIVGEVATSYYGIRAFGFPITLITFSLFGVFRGLQNTYWAMTTSIVGGVLNVALDFFFVFGLEMGIEGAAIASLIAQGVMLLMSLYFLLKSQLKLYFSWTINHYFKELLLIALNLIARTLVLNLTLMLTYRYANAYGKAQAGTHALLLNLWLFSAFFLDAFATAANALSGKYLGAKNRAALHETRAKNLKLGIGVSFVLAAALLIFDEEIIGLFIKDDAVKDYYPNILPLFALCLPVNALAFVMDGIYKGLGEAKYLRNLLIISSCIGFLPALLILDYFSPTLQSVWWAMVAWMFLRGFLPYFHFHKYLKSFPA</sequence>
<dbReference type="InterPro" id="IPR044644">
    <property type="entry name" value="DinF-like"/>
</dbReference>
<evidence type="ECO:0000313" key="12">
    <source>
        <dbReference type="EMBL" id="SFT45586.1"/>
    </source>
</evidence>
<evidence type="ECO:0000256" key="9">
    <source>
        <dbReference type="ARBA" id="ARBA00023136"/>
    </source>
</evidence>
<dbReference type="NCBIfam" id="TIGR00797">
    <property type="entry name" value="matE"/>
    <property type="match status" value="1"/>
</dbReference>
<dbReference type="GO" id="GO:0015297">
    <property type="term" value="F:antiporter activity"/>
    <property type="evidence" value="ECO:0007669"/>
    <property type="project" value="UniProtKB-KW"/>
</dbReference>
<feature type="transmembrane region" description="Helical" evidence="11">
    <location>
        <begin position="316"/>
        <end position="333"/>
    </location>
</feature>
<dbReference type="Pfam" id="PF01554">
    <property type="entry name" value="MatE"/>
    <property type="match status" value="2"/>
</dbReference>
<evidence type="ECO:0000256" key="8">
    <source>
        <dbReference type="ARBA" id="ARBA00023065"/>
    </source>
</evidence>
<keyword evidence="5" id="KW-1003">Cell membrane</keyword>
<evidence type="ECO:0000256" key="11">
    <source>
        <dbReference type="SAM" id="Phobius"/>
    </source>
</evidence>
<dbReference type="EMBL" id="FPAS01000001">
    <property type="protein sequence ID" value="SFT45586.1"/>
    <property type="molecule type" value="Genomic_DNA"/>
</dbReference>
<dbReference type="STRING" id="477690.SAMN05216474_0663"/>
<dbReference type="OrthoDB" id="5242355at2"/>
<proteinExistence type="inferred from homology"/>
<dbReference type="CDD" id="cd13136">
    <property type="entry name" value="MATE_DinF_like"/>
    <property type="match status" value="1"/>
</dbReference>
<evidence type="ECO:0000256" key="6">
    <source>
        <dbReference type="ARBA" id="ARBA00022692"/>
    </source>
</evidence>
<evidence type="ECO:0000256" key="2">
    <source>
        <dbReference type="ARBA" id="ARBA00010199"/>
    </source>
</evidence>
<feature type="transmembrane region" description="Helical" evidence="11">
    <location>
        <begin position="277"/>
        <end position="295"/>
    </location>
</feature>
<feature type="transmembrane region" description="Helical" evidence="11">
    <location>
        <begin position="387"/>
        <end position="406"/>
    </location>
</feature>
<keyword evidence="8" id="KW-0406">Ion transport</keyword>
<evidence type="ECO:0000256" key="3">
    <source>
        <dbReference type="ARBA" id="ARBA00022448"/>
    </source>
</evidence>
<feature type="transmembrane region" description="Helical" evidence="11">
    <location>
        <begin position="89"/>
        <end position="115"/>
    </location>
</feature>
<feature type="transmembrane region" description="Helical" evidence="11">
    <location>
        <begin position="165"/>
        <end position="189"/>
    </location>
</feature>
<dbReference type="Proteomes" id="UP000236454">
    <property type="component" value="Unassembled WGS sequence"/>
</dbReference>
<evidence type="ECO:0000313" key="13">
    <source>
        <dbReference type="Proteomes" id="UP000236454"/>
    </source>
</evidence>
<comment type="similarity">
    <text evidence="2">Belongs to the multi antimicrobial extrusion (MATE) (TC 2.A.66.1) family.</text>
</comment>
<protein>
    <recommendedName>
        <fullName evidence="10">Multidrug-efflux transporter</fullName>
    </recommendedName>
</protein>
<dbReference type="InterPro" id="IPR048279">
    <property type="entry name" value="MdtK-like"/>
</dbReference>
<keyword evidence="13" id="KW-1185">Reference proteome</keyword>
<dbReference type="PANTHER" id="PTHR43298:SF2">
    <property type="entry name" value="FMN_FAD EXPORTER YEEO-RELATED"/>
    <property type="match status" value="1"/>
</dbReference>
<feature type="transmembrane region" description="Helical" evidence="11">
    <location>
        <begin position="49"/>
        <end position="68"/>
    </location>
</feature>
<keyword evidence="6 11" id="KW-0812">Transmembrane</keyword>
<keyword evidence="3" id="KW-0813">Transport</keyword>
<evidence type="ECO:0000256" key="4">
    <source>
        <dbReference type="ARBA" id="ARBA00022449"/>
    </source>
</evidence>
<feature type="transmembrane region" description="Helical" evidence="11">
    <location>
        <begin position="195"/>
        <end position="215"/>
    </location>
</feature>
<dbReference type="RefSeq" id="WP_090246292.1">
    <property type="nucleotide sequence ID" value="NZ_FPAS01000001.1"/>
</dbReference>
<dbReference type="InterPro" id="IPR002528">
    <property type="entry name" value="MATE_fam"/>
</dbReference>
<evidence type="ECO:0000256" key="1">
    <source>
        <dbReference type="ARBA" id="ARBA00004651"/>
    </source>
</evidence>
<feature type="transmembrane region" description="Helical" evidence="11">
    <location>
        <begin position="235"/>
        <end position="257"/>
    </location>
</feature>
<dbReference type="InterPro" id="IPR050222">
    <property type="entry name" value="MATE_MdtK"/>
</dbReference>
<keyword evidence="9 11" id="KW-0472">Membrane</keyword>
<dbReference type="PANTHER" id="PTHR43298">
    <property type="entry name" value="MULTIDRUG RESISTANCE PROTEIN NORM-RELATED"/>
    <property type="match status" value="1"/>
</dbReference>
<feature type="transmembrane region" description="Helical" evidence="11">
    <location>
        <begin position="412"/>
        <end position="432"/>
    </location>
</feature>
<feature type="transmembrane region" description="Helical" evidence="11">
    <location>
        <begin position="9"/>
        <end position="29"/>
    </location>
</feature>
<gene>
    <name evidence="12" type="ORF">SAMN05216474_0663</name>
</gene>
<keyword evidence="4" id="KW-0050">Antiport</keyword>
<dbReference type="AlphaFoldDB" id="A0A1I6Y523"/>
<evidence type="ECO:0000256" key="5">
    <source>
        <dbReference type="ARBA" id="ARBA00022475"/>
    </source>
</evidence>
<dbReference type="GO" id="GO:0006811">
    <property type="term" value="P:monoatomic ion transport"/>
    <property type="evidence" value="ECO:0007669"/>
    <property type="project" value="UniProtKB-KW"/>
</dbReference>
<dbReference type="PIRSF" id="PIRSF006603">
    <property type="entry name" value="DinF"/>
    <property type="match status" value="1"/>
</dbReference>
<evidence type="ECO:0000256" key="10">
    <source>
        <dbReference type="ARBA" id="ARBA00031636"/>
    </source>
</evidence>
<keyword evidence="7 11" id="KW-1133">Transmembrane helix</keyword>